<comment type="caution">
    <text evidence="3">The sequence shown here is derived from an EMBL/GenBank/DDBJ whole genome shotgun (WGS) entry which is preliminary data.</text>
</comment>
<dbReference type="EMBL" id="JAGKQM010000019">
    <property type="protein sequence ID" value="KAH0861160.1"/>
    <property type="molecule type" value="Genomic_DNA"/>
</dbReference>
<accession>A0ABQ7XDM0</accession>
<proteinExistence type="predicted"/>
<dbReference type="PANTHER" id="PTHR15696:SF35">
    <property type="entry name" value="NONSENSE-MEDIATED MRNA DECAY FACTOR SMG7"/>
    <property type="match status" value="1"/>
</dbReference>
<evidence type="ECO:0000313" key="4">
    <source>
        <dbReference type="EMBL" id="KAH0861160.1"/>
    </source>
</evidence>
<organism evidence="3 5">
    <name type="scientific">Brassica napus</name>
    <name type="common">Rape</name>
    <dbReference type="NCBI Taxonomy" id="3708"/>
    <lineage>
        <taxon>Eukaryota</taxon>
        <taxon>Viridiplantae</taxon>
        <taxon>Streptophyta</taxon>
        <taxon>Embryophyta</taxon>
        <taxon>Tracheophyta</taxon>
        <taxon>Spermatophyta</taxon>
        <taxon>Magnoliopsida</taxon>
        <taxon>eudicotyledons</taxon>
        <taxon>Gunneridae</taxon>
        <taxon>Pentapetalae</taxon>
        <taxon>rosids</taxon>
        <taxon>malvids</taxon>
        <taxon>Brassicales</taxon>
        <taxon>Brassicaceae</taxon>
        <taxon>Brassiceae</taxon>
        <taxon>Brassica</taxon>
    </lineage>
</organism>
<feature type="region of interest" description="Disordered" evidence="1">
    <location>
        <begin position="150"/>
        <end position="172"/>
    </location>
</feature>
<dbReference type="InterPro" id="IPR045153">
    <property type="entry name" value="Est1/Ebs1-like"/>
</dbReference>
<dbReference type="EMBL" id="JAGKQM010002606">
    <property type="protein sequence ID" value="KAH0849179.1"/>
    <property type="molecule type" value="Genomic_DNA"/>
</dbReference>
<protein>
    <submittedName>
        <fullName evidence="3">Uncharacterized protein</fullName>
    </submittedName>
</protein>
<dbReference type="Proteomes" id="UP000824890">
    <property type="component" value="Unassembled WGS sequence"/>
</dbReference>
<evidence type="ECO:0000313" key="3">
    <source>
        <dbReference type="EMBL" id="KAH0854044.1"/>
    </source>
</evidence>
<gene>
    <name evidence="4" type="ORF">HID58_089421</name>
    <name evidence="2" type="ORF">HID58_090192</name>
    <name evidence="3" type="ORF">HID58_092649</name>
</gene>
<keyword evidence="5" id="KW-1185">Reference proteome</keyword>
<evidence type="ECO:0000313" key="5">
    <source>
        <dbReference type="Proteomes" id="UP000824890"/>
    </source>
</evidence>
<feature type="non-terminal residue" evidence="3">
    <location>
        <position position="1"/>
    </location>
</feature>
<evidence type="ECO:0000256" key="1">
    <source>
        <dbReference type="SAM" id="MobiDB-lite"/>
    </source>
</evidence>
<name>A0ABQ7XDM0_BRANA</name>
<dbReference type="EMBL" id="JAGKQM010000609">
    <property type="protein sequence ID" value="KAH0854044.1"/>
    <property type="molecule type" value="Genomic_DNA"/>
</dbReference>
<reference evidence="3 5" key="1">
    <citation type="submission" date="2021-05" db="EMBL/GenBank/DDBJ databases">
        <title>Genome Assembly of Synthetic Allotetraploid Brassica napus Reveals Homoeologous Exchanges between Subgenomes.</title>
        <authorList>
            <person name="Davis J.T."/>
        </authorList>
    </citation>
    <scope>NUCLEOTIDE SEQUENCE [LARGE SCALE GENOMIC DNA]</scope>
    <source>
        <strain evidence="5">cv. Da-Ae</strain>
        <tissue evidence="3">Seedling</tissue>
    </source>
</reference>
<dbReference type="PANTHER" id="PTHR15696">
    <property type="entry name" value="SMG-7 SUPPRESSOR WITH MORPHOLOGICAL EFFECT ON GENITALIA PROTEIN 7"/>
    <property type="match status" value="1"/>
</dbReference>
<sequence>KSSVGKAAHARNPSDPNLWQQIRLKTFSAVLAPSNPSVAQNSKGPSRPDRVANLKLQFRTFLSEATWGFTMKTILKIRAKYGLPLDGKKIAEVQKGFEGDSKNREHAAASSGNPHHQWLSVIERLYSHFLSTNTSLSLLSRIVPNLFTAPKDSSRRPTGKRRGKGGDKDEDVVAVPEKDKVTSADEMLKAFCVKFVRLNGILFTRTSLETFSDVLGSTSSSLRDLIWSSLTEDMIFCVDNSKKDKEGEVSDVSKTVNGKLATVVAEDGHITGGYSSSPGVYVAGIYGPLVLNVLPKGLELYSHDRSLFPSLNDPVDAEFSLGSDVLL</sequence>
<evidence type="ECO:0000313" key="2">
    <source>
        <dbReference type="EMBL" id="KAH0849179.1"/>
    </source>
</evidence>